<dbReference type="Proteomes" id="UP001141327">
    <property type="component" value="Unassembled WGS sequence"/>
</dbReference>
<reference evidence="1" key="1">
    <citation type="journal article" date="2022" name="bioRxiv">
        <title>Genomics of Preaxostyla Flagellates Illuminates Evolutionary Transitions and the Path Towards Mitochondrial Loss.</title>
        <authorList>
            <person name="Novak L.V.F."/>
            <person name="Treitli S.C."/>
            <person name="Pyrih J."/>
            <person name="Halakuc P."/>
            <person name="Pipaliya S.V."/>
            <person name="Vacek V."/>
            <person name="Brzon O."/>
            <person name="Soukal P."/>
            <person name="Eme L."/>
            <person name="Dacks J.B."/>
            <person name="Karnkowska A."/>
            <person name="Elias M."/>
            <person name="Hampl V."/>
        </authorList>
    </citation>
    <scope>NUCLEOTIDE SEQUENCE</scope>
    <source>
        <strain evidence="1">RCP-MX</strain>
    </source>
</reference>
<comment type="caution">
    <text evidence="1">The sequence shown here is derived from an EMBL/GenBank/DDBJ whole genome shotgun (WGS) entry which is preliminary data.</text>
</comment>
<evidence type="ECO:0000313" key="1">
    <source>
        <dbReference type="EMBL" id="KAJ4458045.1"/>
    </source>
</evidence>
<dbReference type="EMBL" id="JAPMOS010000035">
    <property type="protein sequence ID" value="KAJ4458045.1"/>
    <property type="molecule type" value="Genomic_DNA"/>
</dbReference>
<organism evidence="1 2">
    <name type="scientific">Paratrimastix pyriformis</name>
    <dbReference type="NCBI Taxonomy" id="342808"/>
    <lineage>
        <taxon>Eukaryota</taxon>
        <taxon>Metamonada</taxon>
        <taxon>Preaxostyla</taxon>
        <taxon>Paratrimastigidae</taxon>
        <taxon>Paratrimastix</taxon>
    </lineage>
</organism>
<keyword evidence="2" id="KW-1185">Reference proteome</keyword>
<sequence>MRPILSYRVQDMTSFFFNHRNQLGYSNPIESSLKFRRGRYSPIMLTADRRAIRRYRSLLTTSSVERAYERVTPERNDPFRTIGEVARDIKSGVTPPPWHNTATFGGEVDLPPGRASTLLEHGRAECDCFLLSAVATLITIIMSSAHARAHHCGD</sequence>
<protein>
    <submittedName>
        <fullName evidence="1">Uncharacterized protein</fullName>
    </submittedName>
</protein>
<accession>A0ABQ8UKP2</accession>
<gene>
    <name evidence="1" type="ORF">PAPYR_6309</name>
</gene>
<name>A0ABQ8UKP2_9EUKA</name>
<proteinExistence type="predicted"/>
<evidence type="ECO:0000313" key="2">
    <source>
        <dbReference type="Proteomes" id="UP001141327"/>
    </source>
</evidence>